<name>K3W8J0_GLOUD</name>
<dbReference type="Proteomes" id="UP000019132">
    <property type="component" value="Unassembled WGS sequence"/>
</dbReference>
<dbReference type="HOGENOM" id="CLU_2854590_0_0_1"/>
<sequence>MKSVLPNGETKHHHVPLSTIRFQTATKYLVDHQISLTVPPFSDPTSFSISLCIQHPELPGATESL</sequence>
<dbReference type="EnsemblProtists" id="PYU1_T001281">
    <property type="protein sequence ID" value="PYU1_T001281"/>
    <property type="gene ID" value="PYU1_G001281"/>
</dbReference>
<protein>
    <submittedName>
        <fullName evidence="1">Uncharacterized protein</fullName>
    </submittedName>
</protein>
<dbReference type="InParanoid" id="K3W8J0"/>
<dbReference type="AlphaFoldDB" id="K3W8J0"/>
<reference evidence="2" key="2">
    <citation type="submission" date="2010-04" db="EMBL/GenBank/DDBJ databases">
        <authorList>
            <person name="Buell R."/>
            <person name="Hamilton J."/>
            <person name="Hostetler J."/>
        </authorList>
    </citation>
    <scope>NUCLEOTIDE SEQUENCE [LARGE SCALE GENOMIC DNA]</scope>
    <source>
        <strain evidence="2">DAOM:BR144</strain>
    </source>
</reference>
<reference evidence="1" key="3">
    <citation type="submission" date="2015-02" db="UniProtKB">
        <authorList>
            <consortium name="EnsemblProtists"/>
        </authorList>
    </citation>
    <scope>IDENTIFICATION</scope>
    <source>
        <strain evidence="1">DAOM BR144</strain>
    </source>
</reference>
<keyword evidence="2" id="KW-1185">Reference proteome</keyword>
<proteinExistence type="predicted"/>
<accession>K3W8J0</accession>
<evidence type="ECO:0000313" key="2">
    <source>
        <dbReference type="Proteomes" id="UP000019132"/>
    </source>
</evidence>
<evidence type="ECO:0000313" key="1">
    <source>
        <dbReference type="EnsemblProtists" id="PYU1_T001281"/>
    </source>
</evidence>
<dbReference type="EMBL" id="GL376626">
    <property type="status" value="NOT_ANNOTATED_CDS"/>
    <property type="molecule type" value="Genomic_DNA"/>
</dbReference>
<dbReference type="VEuPathDB" id="FungiDB:PYU1_G001281"/>
<reference evidence="2" key="1">
    <citation type="journal article" date="2010" name="Genome Biol.">
        <title>Genome sequence of the necrotrophic plant pathogen Pythium ultimum reveals original pathogenicity mechanisms and effector repertoire.</title>
        <authorList>
            <person name="Levesque C.A."/>
            <person name="Brouwer H."/>
            <person name="Cano L."/>
            <person name="Hamilton J.P."/>
            <person name="Holt C."/>
            <person name="Huitema E."/>
            <person name="Raffaele S."/>
            <person name="Robideau G.P."/>
            <person name="Thines M."/>
            <person name="Win J."/>
            <person name="Zerillo M.M."/>
            <person name="Beakes G.W."/>
            <person name="Boore J.L."/>
            <person name="Busam D."/>
            <person name="Dumas B."/>
            <person name="Ferriera S."/>
            <person name="Fuerstenberg S.I."/>
            <person name="Gachon C.M."/>
            <person name="Gaulin E."/>
            <person name="Govers F."/>
            <person name="Grenville-Briggs L."/>
            <person name="Horner N."/>
            <person name="Hostetler J."/>
            <person name="Jiang R.H."/>
            <person name="Johnson J."/>
            <person name="Krajaejun T."/>
            <person name="Lin H."/>
            <person name="Meijer H.J."/>
            <person name="Moore B."/>
            <person name="Morris P."/>
            <person name="Phuntmart V."/>
            <person name="Puiu D."/>
            <person name="Shetty J."/>
            <person name="Stajich J.E."/>
            <person name="Tripathy S."/>
            <person name="Wawra S."/>
            <person name="van West P."/>
            <person name="Whitty B.R."/>
            <person name="Coutinho P.M."/>
            <person name="Henrissat B."/>
            <person name="Martin F."/>
            <person name="Thomas P.D."/>
            <person name="Tyler B.M."/>
            <person name="De Vries R.P."/>
            <person name="Kamoun S."/>
            <person name="Yandell M."/>
            <person name="Tisserat N."/>
            <person name="Buell C.R."/>
        </authorList>
    </citation>
    <scope>NUCLEOTIDE SEQUENCE</scope>
    <source>
        <strain evidence="2">DAOM:BR144</strain>
    </source>
</reference>
<organism evidence="1 2">
    <name type="scientific">Globisporangium ultimum (strain ATCC 200006 / CBS 805.95 / DAOM BR144)</name>
    <name type="common">Pythium ultimum</name>
    <dbReference type="NCBI Taxonomy" id="431595"/>
    <lineage>
        <taxon>Eukaryota</taxon>
        <taxon>Sar</taxon>
        <taxon>Stramenopiles</taxon>
        <taxon>Oomycota</taxon>
        <taxon>Peronosporomycetes</taxon>
        <taxon>Pythiales</taxon>
        <taxon>Pythiaceae</taxon>
        <taxon>Globisporangium</taxon>
    </lineage>
</organism>